<feature type="binding site" evidence="3">
    <location>
        <position position="164"/>
    </location>
    <ligand>
        <name>Zn(2+)</name>
        <dbReference type="ChEBI" id="CHEBI:29105"/>
    </ligand>
</feature>
<keyword evidence="1" id="KW-0808">Transferase</keyword>
<proteinExistence type="predicted"/>
<dbReference type="InterPro" id="IPR026591">
    <property type="entry name" value="Sirtuin_cat_small_dom_sf"/>
</dbReference>
<dbReference type="InterPro" id="IPR050134">
    <property type="entry name" value="NAD-dep_sirtuin_deacylases"/>
</dbReference>
<dbReference type="Gene3D" id="3.30.1600.10">
    <property type="entry name" value="SIR2/SIRT2 'Small Domain"/>
    <property type="match status" value="1"/>
</dbReference>
<dbReference type="RefSeq" id="WP_382381362.1">
    <property type="nucleotide sequence ID" value="NZ_JBHRZI010000060.1"/>
</dbReference>
<protein>
    <recommendedName>
        <fullName evidence="4">Deacetylase sirtuin-type domain-containing protein</fullName>
    </recommendedName>
</protein>
<dbReference type="PROSITE" id="PS50305">
    <property type="entry name" value="SIRTUIN"/>
    <property type="match status" value="1"/>
</dbReference>
<keyword evidence="2" id="KW-0520">NAD</keyword>
<reference evidence="6" key="1">
    <citation type="journal article" date="2019" name="Int. J. Syst. Evol. Microbiol.">
        <title>The Global Catalogue of Microorganisms (GCM) 10K type strain sequencing project: providing services to taxonomists for standard genome sequencing and annotation.</title>
        <authorList>
            <consortium name="The Broad Institute Genomics Platform"/>
            <consortium name="The Broad Institute Genome Sequencing Center for Infectious Disease"/>
            <person name="Wu L."/>
            <person name="Ma J."/>
        </authorList>
    </citation>
    <scope>NUCLEOTIDE SEQUENCE [LARGE SCALE GENOMIC DNA]</scope>
    <source>
        <strain evidence="6">CGMCC 4.7405</strain>
    </source>
</reference>
<feature type="domain" description="Deacetylase sirtuin-type" evidence="4">
    <location>
        <begin position="1"/>
        <end position="262"/>
    </location>
</feature>
<evidence type="ECO:0000259" key="4">
    <source>
        <dbReference type="PROSITE" id="PS50305"/>
    </source>
</evidence>
<comment type="caution">
    <text evidence="5">The sequence shown here is derived from an EMBL/GenBank/DDBJ whole genome shotgun (WGS) entry which is preliminary data.</text>
</comment>
<dbReference type="Proteomes" id="UP001595690">
    <property type="component" value="Unassembled WGS sequence"/>
</dbReference>
<name>A0ABV8CBJ4_9PSEU</name>
<evidence type="ECO:0000313" key="5">
    <source>
        <dbReference type="EMBL" id="MFC3899219.1"/>
    </source>
</evidence>
<evidence type="ECO:0000256" key="1">
    <source>
        <dbReference type="ARBA" id="ARBA00022679"/>
    </source>
</evidence>
<dbReference type="SUPFAM" id="SSF52467">
    <property type="entry name" value="DHS-like NAD/FAD-binding domain"/>
    <property type="match status" value="1"/>
</dbReference>
<keyword evidence="6" id="KW-1185">Reference proteome</keyword>
<dbReference type="InterPro" id="IPR029035">
    <property type="entry name" value="DHS-like_NAD/FAD-binding_dom"/>
</dbReference>
<comment type="caution">
    <text evidence="3">Lacks conserved residue(s) required for the propagation of feature annotation.</text>
</comment>
<organism evidence="5 6">
    <name type="scientific">Lentzea rhizosphaerae</name>
    <dbReference type="NCBI Taxonomy" id="2041025"/>
    <lineage>
        <taxon>Bacteria</taxon>
        <taxon>Bacillati</taxon>
        <taxon>Actinomycetota</taxon>
        <taxon>Actinomycetes</taxon>
        <taxon>Pseudonocardiales</taxon>
        <taxon>Pseudonocardiaceae</taxon>
        <taxon>Lentzea</taxon>
    </lineage>
</organism>
<sequence length="262" mass="28712">MTLERWLDSADRVLIAAGAGLSAAAGYDYADGARFAELFPALHRKGLWNRYQLIGLPLPPRLLWGYLSVHVDDIRFGAAPNPVYARLREMAGERDHFVVTSNVDGLFARNGFASERVWTPQGDYGRYQCETPCTRETWPSRPIVSAALESCDASTGETSAVPSCPRCGGEVFLNVHKGPEYVPDHYEPAGRRLREWLGDGVLVIEIGAGYSTPGVIRWPVESLVRGLSGARLVRINRDHAEVPADLEGRALAVRADVAEVLA</sequence>
<evidence type="ECO:0000256" key="3">
    <source>
        <dbReference type="PROSITE-ProRule" id="PRU00236"/>
    </source>
</evidence>
<evidence type="ECO:0000256" key="2">
    <source>
        <dbReference type="ARBA" id="ARBA00023027"/>
    </source>
</evidence>
<evidence type="ECO:0000313" key="6">
    <source>
        <dbReference type="Proteomes" id="UP001595690"/>
    </source>
</evidence>
<keyword evidence="3" id="KW-0479">Metal-binding</keyword>
<feature type="binding site" evidence="3">
    <location>
        <position position="129"/>
    </location>
    <ligand>
        <name>Zn(2+)</name>
        <dbReference type="ChEBI" id="CHEBI:29105"/>
    </ligand>
</feature>
<dbReference type="InterPro" id="IPR026590">
    <property type="entry name" value="Ssirtuin_cat_dom"/>
</dbReference>
<keyword evidence="3" id="KW-0862">Zinc</keyword>
<feature type="binding site" evidence="3">
    <location>
        <position position="133"/>
    </location>
    <ligand>
        <name>Zn(2+)</name>
        <dbReference type="ChEBI" id="CHEBI:29105"/>
    </ligand>
</feature>
<dbReference type="Gene3D" id="3.40.50.1220">
    <property type="entry name" value="TPP-binding domain"/>
    <property type="match status" value="1"/>
</dbReference>
<dbReference type="PANTHER" id="PTHR11085">
    <property type="entry name" value="NAD-DEPENDENT PROTEIN DEACYLASE SIRTUIN-5, MITOCHONDRIAL-RELATED"/>
    <property type="match status" value="1"/>
</dbReference>
<dbReference type="EMBL" id="JBHRZI010000060">
    <property type="protein sequence ID" value="MFC3899219.1"/>
    <property type="molecule type" value="Genomic_DNA"/>
</dbReference>
<feature type="binding site" evidence="3">
    <location>
        <position position="167"/>
    </location>
    <ligand>
        <name>Zn(2+)</name>
        <dbReference type="ChEBI" id="CHEBI:29105"/>
    </ligand>
</feature>
<accession>A0ABV8CBJ4</accession>
<gene>
    <name evidence="5" type="ORF">ACFOWZ_47810</name>
</gene>
<dbReference type="PANTHER" id="PTHR11085:SF10">
    <property type="entry name" value="NAD-DEPENDENT PROTEIN DEACYLASE SIRTUIN-5, MITOCHONDRIAL-RELATED"/>
    <property type="match status" value="1"/>
</dbReference>